<dbReference type="Gene3D" id="2.40.40.20">
    <property type="match status" value="1"/>
</dbReference>
<dbReference type="PROSITE" id="PS51669">
    <property type="entry name" value="4FE4S_MOW_BIS_MGD"/>
    <property type="match status" value="1"/>
</dbReference>
<dbReference type="AlphaFoldDB" id="A0AAD1HIB2"/>
<keyword evidence="2" id="KW-0479">Metal-binding</keyword>
<dbReference type="EMBL" id="AP022560">
    <property type="protein sequence ID" value="BBX04746.1"/>
    <property type="molecule type" value="Genomic_DNA"/>
</dbReference>
<dbReference type="Pfam" id="PF01568">
    <property type="entry name" value="Molydop_binding"/>
    <property type="match status" value="1"/>
</dbReference>
<comment type="similarity">
    <text evidence="1">Belongs to the prokaryotic molybdopterin-containing oxidoreductase family.</text>
</comment>
<dbReference type="SMART" id="SM00926">
    <property type="entry name" value="Molybdop_Fe4S4"/>
    <property type="match status" value="1"/>
</dbReference>
<reference evidence="6 7" key="1">
    <citation type="journal article" date="2019" name="Emerg. Microbes Infect.">
        <title>Comprehensive subspecies identification of 175 nontuberculous mycobacteria species based on 7547 genomic profiles.</title>
        <authorList>
            <person name="Matsumoto Y."/>
            <person name="Kinjo T."/>
            <person name="Motooka D."/>
            <person name="Nabeya D."/>
            <person name="Jung N."/>
            <person name="Uechi K."/>
            <person name="Horii T."/>
            <person name="Iida T."/>
            <person name="Fujita J."/>
            <person name="Nakamura S."/>
        </authorList>
    </citation>
    <scope>NUCLEOTIDE SEQUENCE [LARGE SCALE GENOMIC DNA]</scope>
    <source>
        <strain evidence="6 7">JCM 6375</strain>
    </source>
</reference>
<dbReference type="SUPFAM" id="SSF50692">
    <property type="entry name" value="ADC-like"/>
    <property type="match status" value="1"/>
</dbReference>
<name>A0AAD1HIB2_9MYCO</name>
<keyword evidence="3" id="KW-0408">Iron</keyword>
<dbReference type="Gene3D" id="2.20.25.90">
    <property type="entry name" value="ADC-like domains"/>
    <property type="match status" value="1"/>
</dbReference>
<evidence type="ECO:0000313" key="6">
    <source>
        <dbReference type="EMBL" id="BBX04746.1"/>
    </source>
</evidence>
<dbReference type="Pfam" id="PF04879">
    <property type="entry name" value="Molybdop_Fe4S4"/>
    <property type="match status" value="1"/>
</dbReference>
<evidence type="ECO:0000256" key="4">
    <source>
        <dbReference type="ARBA" id="ARBA00023014"/>
    </source>
</evidence>
<organism evidence="6 7">
    <name type="scientific">Mycolicibacterium moriokaense</name>
    <dbReference type="NCBI Taxonomy" id="39691"/>
    <lineage>
        <taxon>Bacteria</taxon>
        <taxon>Bacillati</taxon>
        <taxon>Actinomycetota</taxon>
        <taxon>Actinomycetes</taxon>
        <taxon>Mycobacteriales</taxon>
        <taxon>Mycobacteriaceae</taxon>
        <taxon>Mycolicibacterium</taxon>
    </lineage>
</organism>
<evidence type="ECO:0000259" key="5">
    <source>
        <dbReference type="PROSITE" id="PS51669"/>
    </source>
</evidence>
<dbReference type="InterPro" id="IPR006963">
    <property type="entry name" value="Mopterin_OxRdtase_4Fe-4S_dom"/>
</dbReference>
<accession>A0AAD1HIB2</accession>
<protein>
    <submittedName>
        <fullName evidence="6">Oxidoreductase</fullName>
    </submittedName>
</protein>
<dbReference type="GO" id="GO:0046872">
    <property type="term" value="F:metal ion binding"/>
    <property type="evidence" value="ECO:0007669"/>
    <property type="project" value="UniProtKB-KW"/>
</dbReference>
<keyword evidence="4" id="KW-0411">Iron-sulfur</keyword>
<proteinExistence type="inferred from homology"/>
<keyword evidence="7" id="KW-1185">Reference proteome</keyword>
<sequence>MIAMSLTVLRTCNLCEAHCGITVEVEGSRVLRIAGDKEDEFSRGYVCPKAPALADLYEDPDRLRHPVRRVGDRWERISWDEAFALVESGIRTVQQRYGPDAVGTYLGNPGAHNWGFYAFFALRIALGTSSNCSASTLDQSPQQVVNGEVLGNAAVFAVPDIDRTDYMLMLGANPAASNGSAMTAPGVRWRLRDVMKRGGRVVVVDPRRTETAESATEHVAVRPGGDPFLLLGIIHLLFKEGLTSPGRLAAFTDGIDEVRRIADDWPPARAGEYAGVDSTTIERIAREFAAASAPVAYGRVGVCQTRTGSVTHWLILALNVITGRLDSPGGSMFAKPPVDLVAAGRLGTRKGVIGIDPSRRDHVTDRPIVNGEFPVATLPDQINAGRVRALLVHAGNPVLSAPGGRRLDAALDRLDFFVAIDMYVNETSRHANVILPPVSALQRDDMDLIFAAMSVRNHVRYSRAAVPKDPDGLEDWEILNNLTRRLSHGLRGRLIANTMGRMSPKQLVGLAILTSPRGVLRAGPRRGLTLGRIKAAPHGIDLGALESCLPDDLGTPDRRIKLGAPRLVEEAANLARRAEEDAASRREGFDLTLIGRRQLRSNNSWMHNSARLMKGADRCTAMLHPDDAAQRGLNDGEMVRVSSAIGSIELPLEVTDAMRPGVVSIPHGFGHDRAGVGWRIAASKAGASVNDINDPELHDILSGNAAMNSVPVRIERLPQPAEI</sequence>
<dbReference type="InterPro" id="IPR006656">
    <property type="entry name" value="Mopterin_OxRdtase"/>
</dbReference>
<gene>
    <name evidence="6" type="ORF">MMOR_56820</name>
</gene>
<evidence type="ECO:0000256" key="3">
    <source>
        <dbReference type="ARBA" id="ARBA00023004"/>
    </source>
</evidence>
<dbReference type="PANTHER" id="PTHR43742">
    <property type="entry name" value="TRIMETHYLAMINE-N-OXIDE REDUCTASE"/>
    <property type="match status" value="1"/>
</dbReference>
<feature type="domain" description="4Fe-4S Mo/W bis-MGD-type" evidence="5">
    <location>
        <begin position="5"/>
        <end position="61"/>
    </location>
</feature>
<dbReference type="Gene3D" id="3.40.228.10">
    <property type="entry name" value="Dimethylsulfoxide Reductase, domain 2"/>
    <property type="match status" value="1"/>
</dbReference>
<dbReference type="Gene3D" id="3.40.50.740">
    <property type="match status" value="1"/>
</dbReference>
<dbReference type="KEGG" id="mmor:MMOR_56820"/>
<dbReference type="GO" id="GO:0043546">
    <property type="term" value="F:molybdopterin cofactor binding"/>
    <property type="evidence" value="ECO:0007669"/>
    <property type="project" value="InterPro"/>
</dbReference>
<dbReference type="PANTHER" id="PTHR43742:SF2">
    <property type="entry name" value="ASSIMILATORY NITRATE REDUCTASE CATALYTIC SUBUNIT"/>
    <property type="match status" value="1"/>
</dbReference>
<evidence type="ECO:0000256" key="2">
    <source>
        <dbReference type="ARBA" id="ARBA00022723"/>
    </source>
</evidence>
<dbReference type="GO" id="GO:0016491">
    <property type="term" value="F:oxidoreductase activity"/>
    <property type="evidence" value="ECO:0007669"/>
    <property type="project" value="InterPro"/>
</dbReference>
<dbReference type="InterPro" id="IPR050612">
    <property type="entry name" value="Prok_Mopterin_Oxidored"/>
</dbReference>
<dbReference type="SUPFAM" id="SSF53706">
    <property type="entry name" value="Formate dehydrogenase/DMSO reductase, domains 1-3"/>
    <property type="match status" value="1"/>
</dbReference>
<dbReference type="GO" id="GO:0051536">
    <property type="term" value="F:iron-sulfur cluster binding"/>
    <property type="evidence" value="ECO:0007669"/>
    <property type="project" value="UniProtKB-KW"/>
</dbReference>
<dbReference type="CDD" id="cd02782">
    <property type="entry name" value="MopB_CT_1"/>
    <property type="match status" value="1"/>
</dbReference>
<evidence type="ECO:0000313" key="7">
    <source>
        <dbReference type="Proteomes" id="UP000466681"/>
    </source>
</evidence>
<dbReference type="InterPro" id="IPR006657">
    <property type="entry name" value="MoPterin_dinucl-bd_dom"/>
</dbReference>
<dbReference type="InterPro" id="IPR009010">
    <property type="entry name" value="Asp_de-COase-like_dom_sf"/>
</dbReference>
<evidence type="ECO:0000256" key="1">
    <source>
        <dbReference type="ARBA" id="ARBA00010312"/>
    </source>
</evidence>
<dbReference type="Pfam" id="PF00384">
    <property type="entry name" value="Molybdopterin"/>
    <property type="match status" value="1"/>
</dbReference>
<dbReference type="Proteomes" id="UP000466681">
    <property type="component" value="Chromosome"/>
</dbReference>